<dbReference type="PANTHER" id="PTHR46112">
    <property type="entry name" value="AMINOPEPTIDASE"/>
    <property type="match status" value="1"/>
</dbReference>
<dbReference type="SUPFAM" id="SSF53092">
    <property type="entry name" value="Creatinase/prolidase N-terminal domain"/>
    <property type="match status" value="2"/>
</dbReference>
<dbReference type="KEGG" id="bbel:109482836"/>
<reference evidence="4" key="1">
    <citation type="submission" date="2025-08" db="UniProtKB">
        <authorList>
            <consortium name="RefSeq"/>
        </authorList>
    </citation>
    <scope>IDENTIFICATION</scope>
    <source>
        <tissue evidence="4">Gonad</tissue>
    </source>
</reference>
<dbReference type="Pfam" id="PF00557">
    <property type="entry name" value="Peptidase_M24"/>
    <property type="match status" value="1"/>
</dbReference>
<dbReference type="GO" id="GO:0004177">
    <property type="term" value="F:aminopeptidase activity"/>
    <property type="evidence" value="ECO:0007669"/>
    <property type="project" value="UniProtKB-ARBA"/>
</dbReference>
<dbReference type="InterPro" id="IPR000994">
    <property type="entry name" value="Pept_M24"/>
</dbReference>
<sequence length="781" mass="88014">MWKKLLTSGSRILSWQKGLPDLKKVTAAVPTFIARWQHSELEPVHGQGPVSYGSHGEKFLPYARVWGSPSERLMPRLLDIRNGQKVQPTFSVEELQRRLNLLRTFMISNEVDAVLFTSYHNINYYSDFLYTSFGRDYGLVVTMDKVLTISAKVDGGQPWRRTQIGDNVVYTDWQPDNFYHAVRVELAGRGFRTLGVELDHLSQDRFARLKLAIPDMQITDIGRATMPLRVKKSDEEIALIKEGARIADLGGWAVVEALEEGVPEYELAIHAANVMTREVARTYPHSELMNTWAWVQSGINTDGGHNPVTSRRVRSGDILSVNTFPMIAGWQKGSPDLKKVTAAVPAVIARWQHSELESVHGQGPVSYGSHGSPSERLMPRLLDIRNGQKVQPTFSVEELQRRLNLLRTFMISNEVDAVLFTSYHNINYYSDFMYNSFGRDYGLVVTMDKVLTISAKVDGGQPWRRTQIGDNVVYTDWQPDNFYHAVRVELAGRGFRTLGVELDHLSQDRFARLQLAVPDMQITDIGKASMPLRVKKSDEEIALIKEGARIADLGGWAVVEALEEGVPEYELAIHAANAMTREVARTYPHSELMNTWAWVQSGINTDGGHNPLTSRRVRSGDILSVNTFPMIAGYYAALERTMFLNHASDAHLALWEINCQVHRRGLELVRPGVRCCDIATELNEMYRQHGLLQYHTFGYGHSFGTLCHYFGRESEVELREDVTTVLEPGMVISMEPMIMIPEGMPGSGAYRDHDILVVTEDGTEDITGFPSGPEHNIIKKT</sequence>
<dbReference type="SUPFAM" id="SSF55920">
    <property type="entry name" value="Creatinase/aminopeptidase"/>
    <property type="match status" value="2"/>
</dbReference>
<dbReference type="PANTHER" id="PTHR46112:SF2">
    <property type="entry name" value="XAA-PRO AMINOPEPTIDASE P-RELATED"/>
    <property type="match status" value="1"/>
</dbReference>
<dbReference type="GeneID" id="109482836"/>
<feature type="domain" description="Peptidase M24" evidence="1">
    <location>
        <begin position="543"/>
        <end position="760"/>
    </location>
</feature>
<evidence type="ECO:0000259" key="1">
    <source>
        <dbReference type="Pfam" id="PF00557"/>
    </source>
</evidence>
<dbReference type="OrthoDB" id="4215474at2759"/>
<proteinExistence type="predicted"/>
<accession>A0A6P4ZWE1</accession>
<feature type="domain" description="Creatinase N-terminal" evidence="2">
    <location>
        <begin position="98"/>
        <end position="230"/>
    </location>
</feature>
<name>A0A6P4ZWE1_BRABE</name>
<dbReference type="RefSeq" id="XP_019641238.1">
    <property type="nucleotide sequence ID" value="XM_019785679.1"/>
</dbReference>
<dbReference type="InterPro" id="IPR000587">
    <property type="entry name" value="Creatinase_N"/>
</dbReference>
<evidence type="ECO:0000259" key="2">
    <source>
        <dbReference type="Pfam" id="PF01321"/>
    </source>
</evidence>
<dbReference type="AlphaFoldDB" id="A0A6P4ZWE1"/>
<keyword evidence="3" id="KW-1185">Reference proteome</keyword>
<dbReference type="Gene3D" id="3.90.230.10">
    <property type="entry name" value="Creatinase/methionine aminopeptidase superfamily"/>
    <property type="match status" value="2"/>
</dbReference>
<dbReference type="InterPro" id="IPR029149">
    <property type="entry name" value="Creatin/AminoP/Spt16_N"/>
</dbReference>
<dbReference type="Pfam" id="PF01321">
    <property type="entry name" value="Creatinase_N"/>
    <property type="match status" value="2"/>
</dbReference>
<evidence type="ECO:0000313" key="3">
    <source>
        <dbReference type="Proteomes" id="UP000515135"/>
    </source>
</evidence>
<dbReference type="InterPro" id="IPR050659">
    <property type="entry name" value="Peptidase_M24B"/>
</dbReference>
<gene>
    <name evidence="4" type="primary">LOC109482836</name>
</gene>
<evidence type="ECO:0000313" key="4">
    <source>
        <dbReference type="RefSeq" id="XP_019641238.1"/>
    </source>
</evidence>
<feature type="domain" description="Creatinase N-terminal" evidence="2">
    <location>
        <begin position="402"/>
        <end position="533"/>
    </location>
</feature>
<protein>
    <submittedName>
        <fullName evidence="4">Uncharacterized protein LOC109482836</fullName>
    </submittedName>
</protein>
<dbReference type="Proteomes" id="UP000515135">
    <property type="component" value="Unplaced"/>
</dbReference>
<organism evidence="3 4">
    <name type="scientific">Branchiostoma belcheri</name>
    <name type="common">Amphioxus</name>
    <dbReference type="NCBI Taxonomy" id="7741"/>
    <lineage>
        <taxon>Eukaryota</taxon>
        <taxon>Metazoa</taxon>
        <taxon>Chordata</taxon>
        <taxon>Cephalochordata</taxon>
        <taxon>Leptocardii</taxon>
        <taxon>Amphioxiformes</taxon>
        <taxon>Branchiostomatidae</taxon>
        <taxon>Branchiostoma</taxon>
    </lineage>
</organism>
<dbReference type="Gene3D" id="3.40.350.10">
    <property type="entry name" value="Creatinase/prolidase N-terminal domain"/>
    <property type="match status" value="2"/>
</dbReference>
<dbReference type="InterPro" id="IPR036005">
    <property type="entry name" value="Creatinase/aminopeptidase-like"/>
</dbReference>